<sequence>MLSDKMVDPFLCLVKDCKLQTVDAGFDSAKIRFGSKEDDNSALKCLSEIKGLDSGILNFCYNEDFG</sequence>
<dbReference type="AlphaFoldDB" id="A0A8S0T090"/>
<dbReference type="PANTHER" id="PTHR46087">
    <property type="entry name" value="PUTATIVE, EXPRESSED-RELATED"/>
    <property type="match status" value="1"/>
</dbReference>
<evidence type="ECO:0000313" key="2">
    <source>
        <dbReference type="Proteomes" id="UP000594638"/>
    </source>
</evidence>
<dbReference type="Proteomes" id="UP000594638">
    <property type="component" value="Unassembled WGS sequence"/>
</dbReference>
<proteinExistence type="predicted"/>
<dbReference type="PANTHER" id="PTHR46087:SF9">
    <property type="entry name" value="ARM REPEAT SUPERFAMILY PROTEIN"/>
    <property type="match status" value="1"/>
</dbReference>
<reference evidence="1 2" key="1">
    <citation type="submission" date="2019-12" db="EMBL/GenBank/DDBJ databases">
        <authorList>
            <person name="Alioto T."/>
            <person name="Alioto T."/>
            <person name="Gomez Garrido J."/>
        </authorList>
    </citation>
    <scope>NUCLEOTIDE SEQUENCE [LARGE SCALE GENOMIC DNA]</scope>
</reference>
<evidence type="ECO:0000313" key="1">
    <source>
        <dbReference type="EMBL" id="CAA2998300.1"/>
    </source>
</evidence>
<accession>A0A8S0T090</accession>
<keyword evidence="2" id="KW-1185">Reference proteome</keyword>
<dbReference type="OrthoDB" id="19232at2759"/>
<gene>
    <name evidence="1" type="ORF">OLEA9_A038805</name>
</gene>
<dbReference type="InterPro" id="IPR055296">
    <property type="entry name" value="SRL2-like"/>
</dbReference>
<name>A0A8S0T090_OLEEU</name>
<dbReference type="Gramene" id="OE9A038805T1">
    <property type="protein sequence ID" value="OE9A038805C1"/>
    <property type="gene ID" value="OE9A038805"/>
</dbReference>
<protein>
    <submittedName>
        <fullName evidence="1">Uncharacterized protein</fullName>
    </submittedName>
</protein>
<comment type="caution">
    <text evidence="1">The sequence shown here is derived from an EMBL/GenBank/DDBJ whole genome shotgun (WGS) entry which is preliminary data.</text>
</comment>
<organism evidence="1 2">
    <name type="scientific">Olea europaea subsp. europaea</name>
    <dbReference type="NCBI Taxonomy" id="158383"/>
    <lineage>
        <taxon>Eukaryota</taxon>
        <taxon>Viridiplantae</taxon>
        <taxon>Streptophyta</taxon>
        <taxon>Embryophyta</taxon>
        <taxon>Tracheophyta</taxon>
        <taxon>Spermatophyta</taxon>
        <taxon>Magnoliopsida</taxon>
        <taxon>eudicotyledons</taxon>
        <taxon>Gunneridae</taxon>
        <taxon>Pentapetalae</taxon>
        <taxon>asterids</taxon>
        <taxon>lamiids</taxon>
        <taxon>Lamiales</taxon>
        <taxon>Oleaceae</taxon>
        <taxon>Oleeae</taxon>
        <taxon>Olea</taxon>
    </lineage>
</organism>
<dbReference type="EMBL" id="CACTIH010005588">
    <property type="protein sequence ID" value="CAA2998300.1"/>
    <property type="molecule type" value="Genomic_DNA"/>
</dbReference>